<evidence type="ECO:0000256" key="1">
    <source>
        <dbReference type="ARBA" id="ARBA00004123"/>
    </source>
</evidence>
<dbReference type="PANTHER" id="PTHR13215">
    <property type="entry name" value="RNA POLYMERASE II TRANSCRIPTIONAL COACTIVATOR"/>
    <property type="match status" value="1"/>
</dbReference>
<evidence type="ECO:0000256" key="7">
    <source>
        <dbReference type="SAM" id="MobiDB-lite"/>
    </source>
</evidence>
<evidence type="ECO:0000256" key="2">
    <source>
        <dbReference type="ARBA" id="ARBA00009001"/>
    </source>
</evidence>
<keyword evidence="10" id="KW-1185">Reference proteome</keyword>
<dbReference type="GO" id="GO:0003677">
    <property type="term" value="F:DNA binding"/>
    <property type="evidence" value="ECO:0007669"/>
    <property type="project" value="UniProtKB-KW"/>
</dbReference>
<evidence type="ECO:0000259" key="8">
    <source>
        <dbReference type="Pfam" id="PF02229"/>
    </source>
</evidence>
<reference evidence="9" key="1">
    <citation type="submission" date="2014-03" db="EMBL/GenBank/DDBJ databases">
        <authorList>
            <person name="Casaregola S."/>
        </authorList>
    </citation>
    <scope>NUCLEOTIDE SEQUENCE [LARGE SCALE GENOMIC DNA]</scope>
    <source>
        <strain evidence="9">CLIB 918</strain>
    </source>
</reference>
<comment type="subcellular location">
    <subcellularLocation>
        <location evidence="1">Nucleus</location>
    </subcellularLocation>
</comment>
<accession>A0A0J9XJ31</accession>
<dbReference type="EMBL" id="CCBN010000023">
    <property type="protein sequence ID" value="CDO57629.1"/>
    <property type="molecule type" value="Genomic_DNA"/>
</dbReference>
<dbReference type="GO" id="GO:0060261">
    <property type="term" value="P:positive regulation of transcription initiation by RNA polymerase II"/>
    <property type="evidence" value="ECO:0007669"/>
    <property type="project" value="InterPro"/>
</dbReference>
<keyword evidence="4" id="KW-0238">DNA-binding</keyword>
<feature type="compositionally biased region" description="Gly residues" evidence="7">
    <location>
        <begin position="21"/>
        <end position="45"/>
    </location>
</feature>
<dbReference type="GO" id="GO:0005634">
    <property type="term" value="C:nucleus"/>
    <property type="evidence" value="ECO:0007669"/>
    <property type="project" value="UniProtKB-SubCell"/>
</dbReference>
<sequence>MPPFKKRRSFNNYGNNYSADGEGGSAGSTPYGRGGYSKFGGGRGGFRNNQRSTEDDAATTGPAITIPLDKRKRVTVRSYKGVKLIDLREFYTTQGNNGETLELPGKKGISLTQDAWEVLLGQVPAIQDALKSLDTLEVNDVKTSMSSVSKPTEVSKKHSKNTIKSKETVSSSDEEEEQEEKVEDEDDDDDDDIANDLEMEIAKHEAMAEVKSAGKDSDEDSSSEEE</sequence>
<feature type="region of interest" description="Disordered" evidence="7">
    <location>
        <begin position="1"/>
        <end position="61"/>
    </location>
</feature>
<evidence type="ECO:0000256" key="6">
    <source>
        <dbReference type="ARBA" id="ARBA00023242"/>
    </source>
</evidence>
<dbReference type="Pfam" id="PF02229">
    <property type="entry name" value="PC4"/>
    <property type="match status" value="1"/>
</dbReference>
<proteinExistence type="inferred from homology"/>
<keyword evidence="3" id="KW-0805">Transcription regulation</keyword>
<feature type="compositionally biased region" description="Acidic residues" evidence="7">
    <location>
        <begin position="172"/>
        <end position="199"/>
    </location>
</feature>
<dbReference type="InterPro" id="IPR003173">
    <property type="entry name" value="PC4_C"/>
</dbReference>
<feature type="region of interest" description="Disordered" evidence="7">
    <location>
        <begin position="142"/>
        <end position="226"/>
    </location>
</feature>
<dbReference type="OrthoDB" id="2505440at2759"/>
<dbReference type="SUPFAM" id="SSF54447">
    <property type="entry name" value="ssDNA-binding transcriptional regulator domain"/>
    <property type="match status" value="1"/>
</dbReference>
<dbReference type="GO" id="GO:0003713">
    <property type="term" value="F:transcription coactivator activity"/>
    <property type="evidence" value="ECO:0007669"/>
    <property type="project" value="InterPro"/>
</dbReference>
<protein>
    <submittedName>
        <fullName evidence="9">Similar to Saccharomyces cerevisiae YMR039C SUB1 Transcriptional coactivator</fullName>
    </submittedName>
</protein>
<evidence type="ECO:0000256" key="5">
    <source>
        <dbReference type="ARBA" id="ARBA00023163"/>
    </source>
</evidence>
<dbReference type="InterPro" id="IPR009044">
    <property type="entry name" value="ssDNA-bd_transcriptional_reg"/>
</dbReference>
<comment type="similarity">
    <text evidence="2">Belongs to the transcriptional coactivator PC4 family.</text>
</comment>
<dbReference type="AlphaFoldDB" id="A0A0J9XJ31"/>
<comment type="caution">
    <text evidence="9">The sequence shown here is derived from an EMBL/GenBank/DDBJ whole genome shotgun (WGS) entry which is preliminary data.</text>
</comment>
<dbReference type="InterPro" id="IPR045125">
    <property type="entry name" value="Sub1/Tcp4-like"/>
</dbReference>
<feature type="compositionally biased region" description="Acidic residues" evidence="7">
    <location>
        <begin position="217"/>
        <end position="226"/>
    </location>
</feature>
<evidence type="ECO:0000313" key="9">
    <source>
        <dbReference type="EMBL" id="CDO57629.1"/>
    </source>
</evidence>
<evidence type="ECO:0000256" key="4">
    <source>
        <dbReference type="ARBA" id="ARBA00023125"/>
    </source>
</evidence>
<feature type="compositionally biased region" description="Polar residues" evidence="7">
    <location>
        <begin position="142"/>
        <end position="152"/>
    </location>
</feature>
<dbReference type="STRING" id="1173061.A0A0J9XJ31"/>
<keyword evidence="6" id="KW-0539">Nucleus</keyword>
<dbReference type="Gene3D" id="2.30.31.10">
    <property type="entry name" value="Transcriptional Coactivator Pc4, Chain A"/>
    <property type="match status" value="1"/>
</dbReference>
<feature type="domain" description="Transcriptional coactivator p15 (PC4) C-terminal" evidence="8">
    <location>
        <begin position="67"/>
        <end position="120"/>
    </location>
</feature>
<evidence type="ECO:0000313" key="10">
    <source>
        <dbReference type="Proteomes" id="UP000242525"/>
    </source>
</evidence>
<name>A0A0J9XJ31_GEOCN</name>
<organism evidence="9 10">
    <name type="scientific">Geotrichum candidum</name>
    <name type="common">Oospora lactis</name>
    <name type="synonym">Dipodascus geotrichum</name>
    <dbReference type="NCBI Taxonomy" id="1173061"/>
    <lineage>
        <taxon>Eukaryota</taxon>
        <taxon>Fungi</taxon>
        <taxon>Dikarya</taxon>
        <taxon>Ascomycota</taxon>
        <taxon>Saccharomycotina</taxon>
        <taxon>Dipodascomycetes</taxon>
        <taxon>Dipodascales</taxon>
        <taxon>Dipodascaceae</taxon>
        <taxon>Geotrichum</taxon>
    </lineage>
</organism>
<evidence type="ECO:0000256" key="3">
    <source>
        <dbReference type="ARBA" id="ARBA00023015"/>
    </source>
</evidence>
<dbReference type="Proteomes" id="UP000242525">
    <property type="component" value="Unassembled WGS sequence"/>
</dbReference>
<keyword evidence="5" id="KW-0804">Transcription</keyword>
<feature type="compositionally biased region" description="Basic and acidic residues" evidence="7">
    <location>
        <begin position="200"/>
        <end position="216"/>
    </location>
</feature>
<gene>
    <name evidence="9" type="ORF">BN980_GECA23s01159g</name>
</gene>